<gene>
    <name evidence="1" type="ORF">METZ01_LOCUS302781</name>
</gene>
<dbReference type="AlphaFoldDB" id="A0A382MQ68"/>
<sequence length="178" mass="19810">VKPPLVYGCGTEGLKQRDDDELLILPADVIADLRIFYEIITTAKTYGEYSERGQAAIRQNPRLEVPFWLVDPDDFEDSDDVPDPSDPFDWDLIDHDPWMRWPATLSWVMVGAMTQEALDALDHLCGGPPLSMGSGSDTMNIPWSKKGEAVAALEAAGFQVVEDQEAFDRLLVFDPTVP</sequence>
<reference evidence="1" key="1">
    <citation type="submission" date="2018-05" db="EMBL/GenBank/DDBJ databases">
        <authorList>
            <person name="Lanie J.A."/>
            <person name="Ng W.-L."/>
            <person name="Kazmierczak K.M."/>
            <person name="Andrzejewski T.M."/>
            <person name="Davidsen T.M."/>
            <person name="Wayne K.J."/>
            <person name="Tettelin H."/>
            <person name="Glass J.I."/>
            <person name="Rusch D."/>
            <person name="Podicherti R."/>
            <person name="Tsui H.-C.T."/>
            <person name="Winkler M.E."/>
        </authorList>
    </citation>
    <scope>NUCLEOTIDE SEQUENCE</scope>
</reference>
<evidence type="ECO:0000313" key="1">
    <source>
        <dbReference type="EMBL" id="SVC49927.1"/>
    </source>
</evidence>
<feature type="non-terminal residue" evidence="1">
    <location>
        <position position="1"/>
    </location>
</feature>
<dbReference type="EMBL" id="UINC01094574">
    <property type="protein sequence ID" value="SVC49927.1"/>
    <property type="molecule type" value="Genomic_DNA"/>
</dbReference>
<protein>
    <submittedName>
        <fullName evidence="1">Uncharacterized protein</fullName>
    </submittedName>
</protein>
<name>A0A382MQ68_9ZZZZ</name>
<organism evidence="1">
    <name type="scientific">marine metagenome</name>
    <dbReference type="NCBI Taxonomy" id="408172"/>
    <lineage>
        <taxon>unclassified sequences</taxon>
        <taxon>metagenomes</taxon>
        <taxon>ecological metagenomes</taxon>
    </lineage>
</organism>
<proteinExistence type="predicted"/>
<accession>A0A382MQ68</accession>